<dbReference type="KEGG" id="lfv:LF543_02490"/>
<sequence>MLDENNKLIYDALLKISNDNAPTSVGMLGSKAFKKLSKLTKLPQEDIATSLSQLEKLNAIHFISGNNQIVDISINQVDL</sequence>
<accession>A0AAE6TW20</accession>
<gene>
    <name evidence="1" type="ORF">LF543_02490</name>
</gene>
<dbReference type="AlphaFoldDB" id="A0AAE6TW20"/>
<evidence type="ECO:0000313" key="1">
    <source>
        <dbReference type="EMBL" id="QFX92489.1"/>
    </source>
</evidence>
<dbReference type="EMBL" id="CP045562">
    <property type="protein sequence ID" value="QFX92489.1"/>
    <property type="molecule type" value="Genomic_DNA"/>
</dbReference>
<dbReference type="Proteomes" id="UP000327194">
    <property type="component" value="Chromosome"/>
</dbReference>
<evidence type="ECO:0000313" key="2">
    <source>
        <dbReference type="Proteomes" id="UP000327194"/>
    </source>
</evidence>
<name>A0AAE6TW20_9LACO</name>
<proteinExistence type="predicted"/>
<protein>
    <submittedName>
        <fullName evidence="1">Uncharacterized protein</fullName>
    </submittedName>
</protein>
<dbReference type="RefSeq" id="WP_029327108.1">
    <property type="nucleotide sequence ID" value="NZ_AZDS01000001.1"/>
</dbReference>
<organism evidence="1 2">
    <name type="scientific">Fructilactobacillus fructivorans</name>
    <dbReference type="NCBI Taxonomy" id="1614"/>
    <lineage>
        <taxon>Bacteria</taxon>
        <taxon>Bacillati</taxon>
        <taxon>Bacillota</taxon>
        <taxon>Bacilli</taxon>
        <taxon>Lactobacillales</taxon>
        <taxon>Lactobacillaceae</taxon>
        <taxon>Fructilactobacillus</taxon>
    </lineage>
</organism>
<reference evidence="1 2" key="1">
    <citation type="submission" date="2019-10" db="EMBL/GenBank/DDBJ databases">
        <title>Genome sequencing of Lactobacillus fructivorans.</title>
        <authorList>
            <person name="Kim K."/>
        </authorList>
    </citation>
    <scope>NUCLEOTIDE SEQUENCE [LARGE SCALE GENOMIC DNA]</scope>
    <source>
        <strain evidence="1 2">LF543</strain>
    </source>
</reference>